<feature type="domain" description="ABC transporter" evidence="11">
    <location>
        <begin position="346"/>
        <end position="585"/>
    </location>
</feature>
<dbReference type="Pfam" id="PF00664">
    <property type="entry name" value="ABC_membrane"/>
    <property type="match status" value="2"/>
</dbReference>
<dbReference type="PANTHER" id="PTHR43394:SF1">
    <property type="entry name" value="ATP-BINDING CASSETTE SUB-FAMILY B MEMBER 10, MITOCHONDRIAL"/>
    <property type="match status" value="1"/>
</dbReference>
<dbReference type="GO" id="GO:0005524">
    <property type="term" value="F:ATP binding"/>
    <property type="evidence" value="ECO:0007669"/>
    <property type="project" value="UniProtKB-KW"/>
</dbReference>
<keyword evidence="5" id="KW-0547">Nucleotide-binding</keyword>
<dbReference type="Proteomes" id="UP000642993">
    <property type="component" value="Unassembled WGS sequence"/>
</dbReference>
<evidence type="ECO:0000256" key="6">
    <source>
        <dbReference type="ARBA" id="ARBA00022840"/>
    </source>
</evidence>
<evidence type="ECO:0000259" key="12">
    <source>
        <dbReference type="PROSITE" id="PS50929"/>
    </source>
</evidence>
<dbReference type="CDD" id="cd18543">
    <property type="entry name" value="ABC_6TM_Rv0194_D1_like"/>
    <property type="match status" value="1"/>
</dbReference>
<dbReference type="GO" id="GO:0005886">
    <property type="term" value="C:plasma membrane"/>
    <property type="evidence" value="ECO:0007669"/>
    <property type="project" value="UniProtKB-SubCell"/>
</dbReference>
<keyword evidence="3" id="KW-1003">Cell membrane</keyword>
<dbReference type="SMART" id="SM00382">
    <property type="entry name" value="AAA"/>
    <property type="match status" value="2"/>
</dbReference>
<organism evidence="13 14">
    <name type="scientific">Lolliginicoccus lacisalsi</name>
    <dbReference type="NCBI Taxonomy" id="2742202"/>
    <lineage>
        <taxon>Bacteria</taxon>
        <taxon>Bacillati</taxon>
        <taxon>Actinomycetota</taxon>
        <taxon>Actinomycetes</taxon>
        <taxon>Mycobacteriales</taxon>
        <taxon>Hoyosellaceae</taxon>
        <taxon>Lolliginicoccus</taxon>
    </lineage>
</organism>
<feature type="transmembrane region" description="Helical" evidence="10">
    <location>
        <begin position="771"/>
        <end position="795"/>
    </location>
</feature>
<accession>A0A927PNG7</accession>
<keyword evidence="6 13" id="KW-0067">ATP-binding</keyword>
<feature type="transmembrane region" description="Helical" evidence="10">
    <location>
        <begin position="659"/>
        <end position="678"/>
    </location>
</feature>
<feature type="transmembrane region" description="Helical" evidence="10">
    <location>
        <begin position="882"/>
        <end position="903"/>
    </location>
</feature>
<gene>
    <name evidence="13" type="ORF">HT102_15030</name>
</gene>
<evidence type="ECO:0000256" key="7">
    <source>
        <dbReference type="ARBA" id="ARBA00022989"/>
    </source>
</evidence>
<feature type="transmembrane region" description="Helical" evidence="10">
    <location>
        <begin position="283"/>
        <end position="310"/>
    </location>
</feature>
<keyword evidence="2" id="KW-0813">Transport</keyword>
<dbReference type="InterPro" id="IPR039421">
    <property type="entry name" value="Type_1_exporter"/>
</dbReference>
<dbReference type="CDD" id="cd18546">
    <property type="entry name" value="ABC_6TM_Rv0194_D2_like"/>
    <property type="match status" value="1"/>
</dbReference>
<dbReference type="Gene3D" id="3.40.50.300">
    <property type="entry name" value="P-loop containing nucleotide triphosphate hydrolases"/>
    <property type="match status" value="2"/>
</dbReference>
<comment type="subcellular location">
    <subcellularLocation>
        <location evidence="1">Cell membrane</location>
        <topology evidence="1">Multi-pass membrane protein</topology>
    </subcellularLocation>
</comment>
<keyword evidence="4 10" id="KW-0812">Transmembrane</keyword>
<dbReference type="PANTHER" id="PTHR43394">
    <property type="entry name" value="ATP-DEPENDENT PERMEASE MDL1, MITOCHONDRIAL"/>
    <property type="match status" value="1"/>
</dbReference>
<dbReference type="PROSITE" id="PS50929">
    <property type="entry name" value="ABC_TM1F"/>
    <property type="match status" value="2"/>
</dbReference>
<keyword evidence="14" id="KW-1185">Reference proteome</keyword>
<feature type="transmembrane region" description="Helical" evidence="10">
    <location>
        <begin position="909"/>
        <end position="929"/>
    </location>
</feature>
<dbReference type="FunFam" id="3.40.50.300:FF:000299">
    <property type="entry name" value="ABC transporter ATP-binding protein/permease"/>
    <property type="match status" value="2"/>
</dbReference>
<evidence type="ECO:0000256" key="2">
    <source>
        <dbReference type="ARBA" id="ARBA00022448"/>
    </source>
</evidence>
<comment type="caution">
    <text evidence="13">The sequence shown here is derived from an EMBL/GenBank/DDBJ whole genome shotgun (WGS) entry which is preliminary data.</text>
</comment>
<dbReference type="PROSITE" id="PS50893">
    <property type="entry name" value="ABC_TRANSPORTER_2"/>
    <property type="match status" value="2"/>
</dbReference>
<feature type="transmembrane region" description="Helical" evidence="10">
    <location>
        <begin position="163"/>
        <end position="184"/>
    </location>
</feature>
<feature type="transmembrane region" description="Helical" evidence="10">
    <location>
        <begin position="30"/>
        <end position="52"/>
    </location>
</feature>
<dbReference type="InterPro" id="IPR017871">
    <property type="entry name" value="ABC_transporter-like_CS"/>
</dbReference>
<keyword evidence="8 10" id="KW-0472">Membrane</keyword>
<dbReference type="AlphaFoldDB" id="A0A927PNG7"/>
<dbReference type="SUPFAM" id="SSF52540">
    <property type="entry name" value="P-loop containing nucleoside triphosphate hydrolases"/>
    <property type="match status" value="2"/>
</dbReference>
<dbReference type="InterPro" id="IPR036640">
    <property type="entry name" value="ABC1_TM_sf"/>
</dbReference>
<evidence type="ECO:0000256" key="10">
    <source>
        <dbReference type="SAM" id="Phobius"/>
    </source>
</evidence>
<feature type="transmembrane region" description="Helical" evidence="10">
    <location>
        <begin position="253"/>
        <end position="277"/>
    </location>
</feature>
<name>A0A927PNG7_9ACTN</name>
<feature type="domain" description="ABC transmembrane type-1" evidence="12">
    <location>
        <begin position="662"/>
        <end position="944"/>
    </location>
</feature>
<feature type="transmembrane region" description="Helical" evidence="10">
    <location>
        <begin position="64"/>
        <end position="84"/>
    </location>
</feature>
<feature type="domain" description="ABC transporter" evidence="11">
    <location>
        <begin position="981"/>
        <end position="1218"/>
    </location>
</feature>
<dbReference type="Pfam" id="PF00005">
    <property type="entry name" value="ABC_tran"/>
    <property type="match status" value="2"/>
</dbReference>
<evidence type="ECO:0000256" key="9">
    <source>
        <dbReference type="ARBA" id="ARBA00061644"/>
    </source>
</evidence>
<evidence type="ECO:0000259" key="11">
    <source>
        <dbReference type="PROSITE" id="PS50893"/>
    </source>
</evidence>
<evidence type="ECO:0000256" key="5">
    <source>
        <dbReference type="ARBA" id="ARBA00022741"/>
    </source>
</evidence>
<feature type="transmembrane region" description="Helical" evidence="10">
    <location>
        <begin position="140"/>
        <end position="157"/>
    </location>
</feature>
<dbReference type="EMBL" id="JACYWE010000010">
    <property type="protein sequence ID" value="MBD8507801.1"/>
    <property type="molecule type" value="Genomic_DNA"/>
</dbReference>
<feature type="domain" description="ABC transmembrane type-1" evidence="12">
    <location>
        <begin position="32"/>
        <end position="312"/>
    </location>
</feature>
<dbReference type="PROSITE" id="PS00211">
    <property type="entry name" value="ABC_TRANSPORTER_1"/>
    <property type="match status" value="2"/>
</dbReference>
<feature type="transmembrane region" description="Helical" evidence="10">
    <location>
        <begin position="801"/>
        <end position="819"/>
    </location>
</feature>
<dbReference type="GO" id="GO:0015421">
    <property type="term" value="F:ABC-type oligopeptide transporter activity"/>
    <property type="evidence" value="ECO:0007669"/>
    <property type="project" value="TreeGrafter"/>
</dbReference>
<dbReference type="InterPro" id="IPR027417">
    <property type="entry name" value="P-loop_NTPase"/>
</dbReference>
<comment type="similarity">
    <text evidence="9">Belongs to the ABC transporter superfamily. Lipid exporter (TC 3.A.1.106) family.</text>
</comment>
<sequence length="1240" mass="131756">MGTTTANPAPGSATGWLRRLLRQCLQHPRLVAGAVAATAISTAIEVAVPLVAKNVIDRAIEGTTALLGSFVVALLVLATVRFAAQFARRVLAGRLSLEVQQDFRRDLLGSIQRFDGKRQDEVRTGQLVSRSISDLQQVQGLLAMAPLSGGALLQLVLSIGAMIYLSVPLTLVALALLPAIWLAIRAYRLRLYAATWSAQQRAADVAQHVEETVTGVRVVKGFGQEQRMVDELRGISGRLYSERMRAARLNARLSPTVAAIPQLGLVAVLAAGGLLAATGALTIGTLIAFAAYLSALAGIARLLGGFLVMVHLSRAAIERVLDVIDTAPHVVEPARPVPLPAGPLGIRMESVTFGFDPHRPVLRGITLDVHPGETLALIGASGSGKSALAALLPRFYDPTAGAISLTGSDGRAEGLTTVSTRELREHMAIVFDEPFLFSDTVGRNIGLGDPDASDEDIIAAARLARADAFIRDLPDGYSSPIGERGLTLSGGQRQRIALARALLARPSILVLDDALSAVDAVTEREILDQLDARSSQRTVVTITHRRSSLRLADRIAVLDKGRLVDVGTAAELEARCPRYRELMAHELTDQPPSTSSEHELWPEQVTHDDAMGIRPELATELDRLPAPTDQPPRLPAPLGDVTAAEPPFRLASQLKPVRWLLAAAAVALAVDSATTMLLPTIARLTIDEGIIAGSMSTVLGIALAACALVGLGWAAAHAVARLAAQAGESVLYGLRVRSYAHLQRLSLDFYERERSGRIMTRMTTDIDALSAFLQTSLVTAAVSLLTLGGVSIALLVTDPSLAGLVLLVLPVVIAATVVFRRISAAAYSVSRERIARVNAEFQENIMGIRTAQAYQQEDAAAARFEQYSRSYVESRMRAQRAIATYFPGIAFLSDIALAIVLLAGAQRVAGGSLSAGALAAFVLYLNLLFGPIQQLSQVFDSYQQARVGLVRIRDLLATVPSVPMRSPGEGRPVGRALAGTLELEHASFSYGCSDPPIEVLHDIELQIRPGSTVALVGPTGAGKSTIVKLLARFHDPTTGTVRASGTSIREFDASEYRSRIGIVPQEPHLFTGDIATNIAFARPGASPAEIEAAAAEVGALGFIAGLPRGMREPVGERGRGLSAGERQLLALARAALARPDLMLLDEATASLDPASEHLVITASQQLTSGRTSVIVAHRLETAARADRIVVIHDGRIVESGTHHELMQGNGYYADLWESAQSTARSSPADDNSIEKSVTPA</sequence>
<dbReference type="Gene3D" id="1.20.1560.10">
    <property type="entry name" value="ABC transporter type 1, transmembrane domain"/>
    <property type="match status" value="2"/>
</dbReference>
<evidence type="ECO:0000256" key="1">
    <source>
        <dbReference type="ARBA" id="ARBA00004651"/>
    </source>
</evidence>
<evidence type="ECO:0000256" key="8">
    <source>
        <dbReference type="ARBA" id="ARBA00023136"/>
    </source>
</evidence>
<dbReference type="RefSeq" id="WP_192040250.1">
    <property type="nucleotide sequence ID" value="NZ_JACYWE010000010.1"/>
</dbReference>
<evidence type="ECO:0000256" key="3">
    <source>
        <dbReference type="ARBA" id="ARBA00022475"/>
    </source>
</evidence>
<dbReference type="InterPro" id="IPR003439">
    <property type="entry name" value="ABC_transporter-like_ATP-bd"/>
</dbReference>
<keyword evidence="7 10" id="KW-1133">Transmembrane helix</keyword>
<proteinExistence type="inferred from homology"/>
<evidence type="ECO:0000313" key="14">
    <source>
        <dbReference type="Proteomes" id="UP000642993"/>
    </source>
</evidence>
<protein>
    <submittedName>
        <fullName evidence="13">ABC transporter ATP-binding protein</fullName>
    </submittedName>
</protein>
<evidence type="ECO:0000256" key="4">
    <source>
        <dbReference type="ARBA" id="ARBA00022692"/>
    </source>
</evidence>
<dbReference type="InterPro" id="IPR003593">
    <property type="entry name" value="AAA+_ATPase"/>
</dbReference>
<evidence type="ECO:0000313" key="13">
    <source>
        <dbReference type="EMBL" id="MBD8507801.1"/>
    </source>
</evidence>
<dbReference type="InterPro" id="IPR011527">
    <property type="entry name" value="ABC1_TM_dom"/>
</dbReference>
<feature type="transmembrane region" description="Helical" evidence="10">
    <location>
        <begin position="690"/>
        <end position="716"/>
    </location>
</feature>
<dbReference type="SUPFAM" id="SSF90123">
    <property type="entry name" value="ABC transporter transmembrane region"/>
    <property type="match status" value="2"/>
</dbReference>
<dbReference type="GO" id="GO:0016887">
    <property type="term" value="F:ATP hydrolysis activity"/>
    <property type="evidence" value="ECO:0007669"/>
    <property type="project" value="InterPro"/>
</dbReference>
<reference evidence="13" key="1">
    <citation type="submission" date="2020-09" db="EMBL/GenBank/DDBJ databases">
        <title>Hoyosella lacisalsi sp. nov., a halotolerant actinobacterium isolated from soil of Lake Gudzhirganskoe.</title>
        <authorList>
            <person name="Yang Q."/>
            <person name="Guo P.Y."/>
            <person name="Liu S.W."/>
            <person name="Li F.N."/>
            <person name="Sun C.H."/>
        </authorList>
    </citation>
    <scope>NUCLEOTIDE SEQUENCE</scope>
    <source>
        <strain evidence="13">G463</strain>
    </source>
</reference>